<keyword evidence="3" id="KW-1185">Reference proteome</keyword>
<proteinExistence type="predicted"/>
<evidence type="ECO:0000313" key="3">
    <source>
        <dbReference type="Proteomes" id="UP000799778"/>
    </source>
</evidence>
<sequence>MPLWNIYHPDGIFEDDESKAALSADVTTYYTEAGLPAFYVVINYIKMSGNTTWVGGRLPSKEEPFVRITMDHIAIRLPDSDTMYRRVADRLDAIIRKHLEPKGYHWEFHVNETERRLWKINGLFPPPFRSDEEKIWFEQNKATPWEKL</sequence>
<name>A0A6A5XTI6_9PLEO</name>
<protein>
    <recommendedName>
        <fullName evidence="1">Tautomerase cis-CaaD-like domain-containing protein</fullName>
    </recommendedName>
</protein>
<dbReference type="Gene3D" id="3.30.429.10">
    <property type="entry name" value="Macrophage Migration Inhibitory Factor"/>
    <property type="match status" value="1"/>
</dbReference>
<dbReference type="Proteomes" id="UP000799778">
    <property type="component" value="Unassembled WGS sequence"/>
</dbReference>
<accession>A0A6A5XTI6</accession>
<feature type="domain" description="Tautomerase cis-CaaD-like" evidence="1">
    <location>
        <begin position="1"/>
        <end position="141"/>
    </location>
</feature>
<organism evidence="2 3">
    <name type="scientific">Aaosphaeria arxii CBS 175.79</name>
    <dbReference type="NCBI Taxonomy" id="1450172"/>
    <lineage>
        <taxon>Eukaryota</taxon>
        <taxon>Fungi</taxon>
        <taxon>Dikarya</taxon>
        <taxon>Ascomycota</taxon>
        <taxon>Pezizomycotina</taxon>
        <taxon>Dothideomycetes</taxon>
        <taxon>Pleosporomycetidae</taxon>
        <taxon>Pleosporales</taxon>
        <taxon>Pleosporales incertae sedis</taxon>
        <taxon>Aaosphaeria</taxon>
    </lineage>
</organism>
<dbReference type="InterPro" id="IPR014347">
    <property type="entry name" value="Tautomerase/MIF_sf"/>
</dbReference>
<dbReference type="EMBL" id="ML978069">
    <property type="protein sequence ID" value="KAF2016000.1"/>
    <property type="molecule type" value="Genomic_DNA"/>
</dbReference>
<dbReference type="GeneID" id="54285356"/>
<evidence type="ECO:0000259" key="1">
    <source>
        <dbReference type="Pfam" id="PF14832"/>
    </source>
</evidence>
<reference evidence="2" key="1">
    <citation type="journal article" date="2020" name="Stud. Mycol.">
        <title>101 Dothideomycetes genomes: a test case for predicting lifestyles and emergence of pathogens.</title>
        <authorList>
            <person name="Haridas S."/>
            <person name="Albert R."/>
            <person name="Binder M."/>
            <person name="Bloem J."/>
            <person name="Labutti K."/>
            <person name="Salamov A."/>
            <person name="Andreopoulos B."/>
            <person name="Baker S."/>
            <person name="Barry K."/>
            <person name="Bills G."/>
            <person name="Bluhm B."/>
            <person name="Cannon C."/>
            <person name="Castanera R."/>
            <person name="Culley D."/>
            <person name="Daum C."/>
            <person name="Ezra D."/>
            <person name="Gonzalez J."/>
            <person name="Henrissat B."/>
            <person name="Kuo A."/>
            <person name="Liang C."/>
            <person name="Lipzen A."/>
            <person name="Lutzoni F."/>
            <person name="Magnuson J."/>
            <person name="Mondo S."/>
            <person name="Nolan M."/>
            <person name="Ohm R."/>
            <person name="Pangilinan J."/>
            <person name="Park H.-J."/>
            <person name="Ramirez L."/>
            <person name="Alfaro M."/>
            <person name="Sun H."/>
            <person name="Tritt A."/>
            <person name="Yoshinaga Y."/>
            <person name="Zwiers L.-H."/>
            <person name="Turgeon B."/>
            <person name="Goodwin S."/>
            <person name="Spatafora J."/>
            <person name="Crous P."/>
            <person name="Grigoriev I."/>
        </authorList>
    </citation>
    <scope>NUCLEOTIDE SEQUENCE</scope>
    <source>
        <strain evidence="2">CBS 175.79</strain>
    </source>
</reference>
<dbReference type="InterPro" id="IPR028116">
    <property type="entry name" value="Cis-CaaD-like"/>
</dbReference>
<dbReference type="RefSeq" id="XP_033384339.1">
    <property type="nucleotide sequence ID" value="XM_033527959.1"/>
</dbReference>
<dbReference type="Pfam" id="PF14832">
    <property type="entry name" value="Tautomerase_3"/>
    <property type="match status" value="1"/>
</dbReference>
<evidence type="ECO:0000313" key="2">
    <source>
        <dbReference type="EMBL" id="KAF2016000.1"/>
    </source>
</evidence>
<gene>
    <name evidence="2" type="ORF">BU24DRAFT_422317</name>
</gene>
<dbReference type="OrthoDB" id="2129288at2759"/>
<dbReference type="AlphaFoldDB" id="A0A6A5XTI6"/>